<dbReference type="PANTHER" id="PTHR12526">
    <property type="entry name" value="GLYCOSYLTRANSFERASE"/>
    <property type="match status" value="1"/>
</dbReference>
<dbReference type="Pfam" id="PF00534">
    <property type="entry name" value="Glycos_transf_1"/>
    <property type="match status" value="1"/>
</dbReference>
<dbReference type="GO" id="GO:0016757">
    <property type="term" value="F:glycosyltransferase activity"/>
    <property type="evidence" value="ECO:0007669"/>
    <property type="project" value="InterPro"/>
</dbReference>
<gene>
    <name evidence="3" type="ORF">GXY80_10795</name>
</gene>
<dbReference type="InterPro" id="IPR001296">
    <property type="entry name" value="Glyco_trans_1"/>
</dbReference>
<organism evidence="3 4">
    <name type="scientific">Syntrophorhabdus aromaticivorans</name>
    <dbReference type="NCBI Taxonomy" id="328301"/>
    <lineage>
        <taxon>Bacteria</taxon>
        <taxon>Pseudomonadati</taxon>
        <taxon>Thermodesulfobacteriota</taxon>
        <taxon>Syntrophorhabdia</taxon>
        <taxon>Syntrophorhabdales</taxon>
        <taxon>Syntrophorhabdaceae</taxon>
        <taxon>Syntrophorhabdus</taxon>
    </lineage>
</organism>
<feature type="domain" description="Glycosyltransferase subfamily 4-like N-terminal" evidence="2">
    <location>
        <begin position="50"/>
        <end position="151"/>
    </location>
</feature>
<evidence type="ECO:0000259" key="2">
    <source>
        <dbReference type="Pfam" id="PF13439"/>
    </source>
</evidence>
<dbReference type="Pfam" id="PF13439">
    <property type="entry name" value="Glyco_transf_4"/>
    <property type="match status" value="1"/>
</dbReference>
<dbReference type="CDD" id="cd03801">
    <property type="entry name" value="GT4_PimA-like"/>
    <property type="match status" value="1"/>
</dbReference>
<dbReference type="Gene3D" id="3.40.50.2000">
    <property type="entry name" value="Glycogen Phosphorylase B"/>
    <property type="match status" value="2"/>
</dbReference>
<dbReference type="PANTHER" id="PTHR12526:SF638">
    <property type="entry name" value="SPORE COAT PROTEIN SA"/>
    <property type="match status" value="1"/>
</dbReference>
<comment type="caution">
    <text evidence="3">The sequence shown here is derived from an EMBL/GenBank/DDBJ whole genome shotgun (WGS) entry which is preliminary data.</text>
</comment>
<protein>
    <submittedName>
        <fullName evidence="3">Glycosyltransferase family 4 protein</fullName>
    </submittedName>
</protein>
<dbReference type="SUPFAM" id="SSF53756">
    <property type="entry name" value="UDP-Glycosyltransferase/glycogen phosphorylase"/>
    <property type="match status" value="1"/>
</dbReference>
<evidence type="ECO:0000313" key="3">
    <source>
        <dbReference type="EMBL" id="NLW35951.1"/>
    </source>
</evidence>
<evidence type="ECO:0000313" key="4">
    <source>
        <dbReference type="Proteomes" id="UP000777265"/>
    </source>
</evidence>
<reference evidence="3" key="1">
    <citation type="journal article" date="2020" name="Biotechnol. Biofuels">
        <title>New insights from the biogas microbiome by comprehensive genome-resolved metagenomics of nearly 1600 species originating from multiple anaerobic digesters.</title>
        <authorList>
            <person name="Campanaro S."/>
            <person name="Treu L."/>
            <person name="Rodriguez-R L.M."/>
            <person name="Kovalovszki A."/>
            <person name="Ziels R.M."/>
            <person name="Maus I."/>
            <person name="Zhu X."/>
            <person name="Kougias P.G."/>
            <person name="Basile A."/>
            <person name="Luo G."/>
            <person name="Schluter A."/>
            <person name="Konstantinidis K.T."/>
            <person name="Angelidaki I."/>
        </authorList>
    </citation>
    <scope>NUCLEOTIDE SEQUENCE</scope>
    <source>
        <strain evidence="3">AS06rmzACSIP_7</strain>
    </source>
</reference>
<dbReference type="InterPro" id="IPR028098">
    <property type="entry name" value="Glyco_trans_4-like_N"/>
</dbReference>
<proteinExistence type="predicted"/>
<accession>A0A971M6B2</accession>
<dbReference type="Proteomes" id="UP000777265">
    <property type="component" value="Unassembled WGS sequence"/>
</dbReference>
<evidence type="ECO:0000259" key="1">
    <source>
        <dbReference type="Pfam" id="PF00534"/>
    </source>
</evidence>
<feature type="domain" description="Glycosyl transferase family 1" evidence="1">
    <location>
        <begin position="163"/>
        <end position="326"/>
    </location>
</feature>
<name>A0A971M6B2_9BACT</name>
<dbReference type="EMBL" id="JAAYEE010000187">
    <property type="protein sequence ID" value="NLW35951.1"/>
    <property type="molecule type" value="Genomic_DNA"/>
</dbReference>
<sequence>MMIGRYRMRKGHNYCFGVFDEQLSGQNDFIRELRKLEAATINLGRSVFSFRETVTALHRFARELDVALVCSNDYKSNVFGLVLGRQAKLPAIAVFHGRTSKDAKVRFYERLDDIFLKYFDSVVAVSEYSRKQLQSIGVDSQKIHVIPNAVDEPSSSAAEESQSLRKEFGLTSRNNVILFVGRLSREKGLQSLVESAAMLIRKHEDARFILVGEGPERANLTRLIARYGLEGHVTMTGYRHDVRGFIEISDFLVLPSVREGMPVVILEAFREGKAVVATGVGGVPEFVMHNVNGLIVKPGDTHELTESLSFMLMNQDKALVMGRHGKALIREKYNFAVQAQEYGHLYDDVLSGFQRH</sequence>
<reference evidence="3" key="2">
    <citation type="submission" date="2020-01" db="EMBL/GenBank/DDBJ databases">
        <authorList>
            <person name="Campanaro S."/>
        </authorList>
    </citation>
    <scope>NUCLEOTIDE SEQUENCE</scope>
    <source>
        <strain evidence="3">AS06rmzACSIP_7</strain>
    </source>
</reference>
<dbReference type="AlphaFoldDB" id="A0A971M6B2"/>